<dbReference type="STRING" id="97972.A0A2V1DWK3"/>
<feature type="region of interest" description="Disordered" evidence="1">
    <location>
        <begin position="171"/>
        <end position="223"/>
    </location>
</feature>
<name>A0A2V1DWK3_9PLEO</name>
<organism evidence="3 4">
    <name type="scientific">Periconia macrospinosa</name>
    <dbReference type="NCBI Taxonomy" id="97972"/>
    <lineage>
        <taxon>Eukaryota</taxon>
        <taxon>Fungi</taxon>
        <taxon>Dikarya</taxon>
        <taxon>Ascomycota</taxon>
        <taxon>Pezizomycotina</taxon>
        <taxon>Dothideomycetes</taxon>
        <taxon>Pleosporomycetidae</taxon>
        <taxon>Pleosporales</taxon>
        <taxon>Massarineae</taxon>
        <taxon>Periconiaceae</taxon>
        <taxon>Periconia</taxon>
    </lineage>
</organism>
<feature type="region of interest" description="Disordered" evidence="1">
    <location>
        <begin position="104"/>
        <end position="136"/>
    </location>
</feature>
<feature type="transmembrane region" description="Helical" evidence="2">
    <location>
        <begin position="140"/>
        <end position="160"/>
    </location>
</feature>
<feature type="compositionally biased region" description="Low complexity" evidence="1">
    <location>
        <begin position="104"/>
        <end position="122"/>
    </location>
</feature>
<dbReference type="OrthoDB" id="5215637at2759"/>
<sequence>MYSATEIRDVCLDNGLCMSNYTENKQLQTQYWLNFCVYKNWSTPGCLDICSGSRDNNTGSARMTPCGNDPTSTSWCCGNTNDCCITKTGVINLPIKFDGKAISSSQSSATPASTQSNTSSPSPHAPHSQDPKGLSTGAKAGIGVGATLGVLLLLGALIFVRKALAWRRRACTNQQHPQPEKADAFKGNYPGMQFNEMSDGRTDVNELPVYSQPVELPPETRTQ</sequence>
<dbReference type="AlphaFoldDB" id="A0A2V1DWK3"/>
<keyword evidence="2" id="KW-0472">Membrane</keyword>
<keyword evidence="4" id="KW-1185">Reference proteome</keyword>
<dbReference type="EMBL" id="KZ805355">
    <property type="protein sequence ID" value="PVI01635.1"/>
    <property type="molecule type" value="Genomic_DNA"/>
</dbReference>
<reference evidence="3 4" key="1">
    <citation type="journal article" date="2018" name="Sci. Rep.">
        <title>Comparative genomics provides insights into the lifestyle and reveals functional heterogeneity of dark septate endophytic fungi.</title>
        <authorList>
            <person name="Knapp D.G."/>
            <person name="Nemeth J.B."/>
            <person name="Barry K."/>
            <person name="Hainaut M."/>
            <person name="Henrissat B."/>
            <person name="Johnson J."/>
            <person name="Kuo A."/>
            <person name="Lim J.H.P."/>
            <person name="Lipzen A."/>
            <person name="Nolan M."/>
            <person name="Ohm R.A."/>
            <person name="Tamas L."/>
            <person name="Grigoriev I.V."/>
            <person name="Spatafora J.W."/>
            <person name="Nagy L.G."/>
            <person name="Kovacs G.M."/>
        </authorList>
    </citation>
    <scope>NUCLEOTIDE SEQUENCE [LARGE SCALE GENOMIC DNA]</scope>
    <source>
        <strain evidence="3 4">DSE2036</strain>
    </source>
</reference>
<keyword evidence="2" id="KW-1133">Transmembrane helix</keyword>
<evidence type="ECO:0000313" key="4">
    <source>
        <dbReference type="Proteomes" id="UP000244855"/>
    </source>
</evidence>
<accession>A0A2V1DWK3</accession>
<evidence type="ECO:0008006" key="5">
    <source>
        <dbReference type="Google" id="ProtNLM"/>
    </source>
</evidence>
<proteinExistence type="predicted"/>
<evidence type="ECO:0000256" key="2">
    <source>
        <dbReference type="SAM" id="Phobius"/>
    </source>
</evidence>
<evidence type="ECO:0000313" key="3">
    <source>
        <dbReference type="EMBL" id="PVI01635.1"/>
    </source>
</evidence>
<gene>
    <name evidence="3" type="ORF">DM02DRAFT_627534</name>
</gene>
<keyword evidence="2" id="KW-0812">Transmembrane</keyword>
<protein>
    <recommendedName>
        <fullName evidence="5">Mid2 domain-containing protein</fullName>
    </recommendedName>
</protein>
<dbReference type="Proteomes" id="UP000244855">
    <property type="component" value="Unassembled WGS sequence"/>
</dbReference>
<evidence type="ECO:0000256" key="1">
    <source>
        <dbReference type="SAM" id="MobiDB-lite"/>
    </source>
</evidence>